<keyword evidence="2" id="KW-1185">Reference proteome</keyword>
<sequence>MNRRALNHKAEMLERRLRRTFKSVELVTFISVTLNESGELIVARTTFNDGSKIESFFGPAIGAYDLARDAKREIQKRLDEMVAEYLADNE</sequence>
<gene>
    <name evidence="1" type="primary">54</name>
    <name evidence="1" type="ORF">SEA_ABBA_54</name>
</gene>
<dbReference type="Proteomes" id="UP000500909">
    <property type="component" value="Segment"/>
</dbReference>
<reference evidence="1 2" key="1">
    <citation type="submission" date="2020-02" db="EMBL/GenBank/DDBJ databases">
        <authorList>
            <person name="Bojorquez D.A."/>
            <person name="Alcantara J.K.D.L."/>
            <person name="Arambulo J.M.L."/>
            <person name="Budzinski C.A."/>
            <person name="Campbell G.A."/>
            <person name="Dosanjh M.K."/>
            <person name="Gallardo M.A."/>
            <person name="Huang C."/>
            <person name="Nguyen N."/>
            <person name="Yee O.M."/>
            <person name="Ngo R.T."/>
            <person name="Kapinos A."/>
            <person name="Freise A.C."/>
            <person name="Reddi K."/>
            <person name="Moberg-Parker J."/>
            <person name="Garlena R.A."/>
            <person name="Russell D.A."/>
            <person name="Pope W.H."/>
            <person name="Jacobs-Sera D."/>
            <person name="Hatfull G.F."/>
        </authorList>
    </citation>
    <scope>NUCLEOTIDE SEQUENCE [LARGE SCALE GENOMIC DNA]</scope>
</reference>
<name>A0A6G8R2I6_9CAUD</name>
<evidence type="ECO:0000313" key="1">
    <source>
        <dbReference type="EMBL" id="QIN94383.1"/>
    </source>
</evidence>
<dbReference type="KEGG" id="vg:55816775"/>
<dbReference type="GeneID" id="55816775"/>
<dbReference type="EMBL" id="MT024868">
    <property type="protein sequence ID" value="QIN94383.1"/>
    <property type="molecule type" value="Genomic_DNA"/>
</dbReference>
<protein>
    <submittedName>
        <fullName evidence="1">Uncharacterized protein</fullName>
    </submittedName>
</protein>
<organism evidence="1 2">
    <name type="scientific">Arthrobacter phage Abba</name>
    <dbReference type="NCBI Taxonomy" id="2713256"/>
    <lineage>
        <taxon>Viruses</taxon>
        <taxon>Duplodnaviria</taxon>
        <taxon>Heunggongvirae</taxon>
        <taxon>Uroviricota</taxon>
        <taxon>Caudoviricetes</taxon>
        <taxon>Berryhillviridae</taxon>
        <taxon>Ayohtrevirus</taxon>
        <taxon>Ayohtrevirus abba</taxon>
    </lineage>
</organism>
<dbReference type="RefSeq" id="YP_009887320.1">
    <property type="nucleotide sequence ID" value="NC_049498.1"/>
</dbReference>
<accession>A0A6G8R2I6</accession>
<proteinExistence type="predicted"/>
<evidence type="ECO:0000313" key="2">
    <source>
        <dbReference type="Proteomes" id="UP000500909"/>
    </source>
</evidence>